<evidence type="ECO:0000256" key="4">
    <source>
        <dbReference type="ARBA" id="ARBA00022759"/>
    </source>
</evidence>
<evidence type="ECO:0000256" key="3">
    <source>
        <dbReference type="ARBA" id="ARBA00022722"/>
    </source>
</evidence>
<evidence type="ECO:0000259" key="7">
    <source>
        <dbReference type="Pfam" id="PF00078"/>
    </source>
</evidence>
<keyword evidence="1" id="KW-0808">Transferase</keyword>
<dbReference type="Pfam" id="PF00078">
    <property type="entry name" value="RVT_1"/>
    <property type="match status" value="1"/>
</dbReference>
<dbReference type="GO" id="GO:0016787">
    <property type="term" value="F:hydrolase activity"/>
    <property type="evidence" value="ECO:0007669"/>
    <property type="project" value="UniProtKB-KW"/>
</dbReference>
<proteinExistence type="predicted"/>
<comment type="caution">
    <text evidence="9">The sequence shown here is derived from an EMBL/GenBank/DDBJ whole genome shotgun (WGS) entry which is preliminary data.</text>
</comment>
<organism evidence="9 10">
    <name type="scientific">Cucumis melo var. makuwa</name>
    <name type="common">Oriental melon</name>
    <dbReference type="NCBI Taxonomy" id="1194695"/>
    <lineage>
        <taxon>Eukaryota</taxon>
        <taxon>Viridiplantae</taxon>
        <taxon>Streptophyta</taxon>
        <taxon>Embryophyta</taxon>
        <taxon>Tracheophyta</taxon>
        <taxon>Spermatophyta</taxon>
        <taxon>Magnoliopsida</taxon>
        <taxon>eudicotyledons</taxon>
        <taxon>Gunneridae</taxon>
        <taxon>Pentapetalae</taxon>
        <taxon>rosids</taxon>
        <taxon>fabids</taxon>
        <taxon>Cucurbitales</taxon>
        <taxon>Cucurbitaceae</taxon>
        <taxon>Benincaseae</taxon>
        <taxon>Cucumis</taxon>
    </lineage>
</organism>
<evidence type="ECO:0000313" key="10">
    <source>
        <dbReference type="Proteomes" id="UP000321947"/>
    </source>
</evidence>
<keyword evidence="4" id="KW-0255">Endonuclease</keyword>
<dbReference type="InterPro" id="IPR000477">
    <property type="entry name" value="RT_dom"/>
</dbReference>
<keyword evidence="6" id="KW-0695">RNA-directed DNA polymerase</keyword>
<dbReference type="PANTHER" id="PTHR37984">
    <property type="entry name" value="PROTEIN CBG26694"/>
    <property type="match status" value="1"/>
</dbReference>
<evidence type="ECO:0000313" key="9">
    <source>
        <dbReference type="EMBL" id="TYK05043.1"/>
    </source>
</evidence>
<dbReference type="InterPro" id="IPR043128">
    <property type="entry name" value="Rev_trsase/Diguanyl_cyclase"/>
</dbReference>
<dbReference type="AlphaFoldDB" id="A0A5D3BZ64"/>
<gene>
    <name evidence="9" type="ORF">E5676_scaffold1317G00050</name>
</gene>
<keyword evidence="2" id="KW-0548">Nucleotidyltransferase</keyword>
<dbReference type="PANTHER" id="PTHR37984:SF5">
    <property type="entry name" value="PROTEIN NYNRIN-LIKE"/>
    <property type="match status" value="1"/>
</dbReference>
<keyword evidence="5" id="KW-0378">Hydrolase</keyword>
<protein>
    <submittedName>
        <fullName evidence="9">Gypsy-like retrotransposase</fullName>
    </submittedName>
</protein>
<feature type="domain" description="Reverse transcriptase" evidence="7">
    <location>
        <begin position="3"/>
        <end position="73"/>
    </location>
</feature>
<dbReference type="EMBL" id="SSTD01013989">
    <property type="protein sequence ID" value="TYK05043.1"/>
    <property type="molecule type" value="Genomic_DNA"/>
</dbReference>
<dbReference type="Pfam" id="PF17917">
    <property type="entry name" value="RT_RNaseH"/>
    <property type="match status" value="1"/>
</dbReference>
<evidence type="ECO:0000259" key="8">
    <source>
        <dbReference type="Pfam" id="PF17917"/>
    </source>
</evidence>
<dbReference type="Proteomes" id="UP000321947">
    <property type="component" value="Unassembled WGS sequence"/>
</dbReference>
<dbReference type="Gene3D" id="3.10.10.10">
    <property type="entry name" value="HIV Type 1 Reverse Transcriptase, subunit A, domain 1"/>
    <property type="match status" value="1"/>
</dbReference>
<reference evidence="9 10" key="1">
    <citation type="submission" date="2019-08" db="EMBL/GenBank/DDBJ databases">
        <title>Draft genome sequences of two oriental melons (Cucumis melo L. var makuwa).</title>
        <authorList>
            <person name="Kwon S.-Y."/>
        </authorList>
    </citation>
    <scope>NUCLEOTIDE SEQUENCE [LARGE SCALE GENOMIC DNA]</scope>
    <source>
        <strain evidence="10">cv. Chang Bougi</strain>
        <tissue evidence="9">Leaf</tissue>
    </source>
</reference>
<keyword evidence="3" id="KW-0540">Nuclease</keyword>
<evidence type="ECO:0000256" key="6">
    <source>
        <dbReference type="ARBA" id="ARBA00022918"/>
    </source>
</evidence>
<dbReference type="GO" id="GO:0004519">
    <property type="term" value="F:endonuclease activity"/>
    <property type="evidence" value="ECO:0007669"/>
    <property type="project" value="UniProtKB-KW"/>
</dbReference>
<evidence type="ECO:0000256" key="5">
    <source>
        <dbReference type="ARBA" id="ARBA00022801"/>
    </source>
</evidence>
<dbReference type="Gene3D" id="3.30.70.270">
    <property type="match status" value="1"/>
</dbReference>
<dbReference type="SUPFAM" id="SSF56672">
    <property type="entry name" value="DNA/RNA polymerases"/>
    <property type="match status" value="1"/>
</dbReference>
<dbReference type="InterPro" id="IPR041373">
    <property type="entry name" value="RT_RNaseH"/>
</dbReference>
<sequence>MVDATTGHEVLFFMDESSRYNQIRMALSNEEMSTFKTSKGIYFYKVMPFGLKNAGATYQRAMQKVFDDMLHKFISKLAGRCQPFQKLMRKGENFVWDEACQNGFDSIRKYLLNPTALGAPVPKEEKGKEHALYYLSRTLVGAKVNYSSIEKMCLALFFAMDKLRHYMQVFTVNLVAKADPIKFDSVMLEHVPRKENKIADALANLITVLTMPNDIALNIPLCQR</sequence>
<dbReference type="InterPro" id="IPR050951">
    <property type="entry name" value="Retrovirus_Pol_polyprotein"/>
</dbReference>
<accession>A0A5D3BZ64</accession>
<dbReference type="InterPro" id="IPR043502">
    <property type="entry name" value="DNA/RNA_pol_sf"/>
</dbReference>
<evidence type="ECO:0000256" key="1">
    <source>
        <dbReference type="ARBA" id="ARBA00022679"/>
    </source>
</evidence>
<dbReference type="GO" id="GO:0003964">
    <property type="term" value="F:RNA-directed DNA polymerase activity"/>
    <property type="evidence" value="ECO:0007669"/>
    <property type="project" value="UniProtKB-KW"/>
</dbReference>
<feature type="domain" description="Reverse transcriptase RNase H-like" evidence="8">
    <location>
        <begin position="116"/>
        <end position="183"/>
    </location>
</feature>
<name>A0A5D3BZ64_CUCMM</name>
<evidence type="ECO:0000256" key="2">
    <source>
        <dbReference type="ARBA" id="ARBA00022695"/>
    </source>
</evidence>